<sequence length="280" mass="30601">MDQTFLLERPRKWRGGLILASPHSGRDYPDSFLSRTRLDIMTLRSSEDAFVDRLIRTAAEASGAVVLAARVPRSVVDLNRGRDDLDPLVVEGARLPKPGNPRTQAGLGVIPRVVAQGRVIFHRRMSAAEAEALLDAAWQPYHDALAALMDEAVARFGRALLIDMHSMPREALSHLVPRPQVVLGDRYGRSAGGWLRQQLRAGLEEQGLSVRLNAPFAGAYVAVAYGDPGRERHVVQLEVDRSLYMDEARLAPHEGFDRLAGQLARAIAPLTAAPGAMAAE</sequence>
<gene>
    <name evidence="1" type="ORF">DRW48_03935</name>
</gene>
<dbReference type="EMBL" id="CP030918">
    <property type="protein sequence ID" value="AXC48965.1"/>
    <property type="molecule type" value="Genomic_DNA"/>
</dbReference>
<dbReference type="RefSeq" id="WP_114075284.1">
    <property type="nucleotide sequence ID" value="NZ_CP030918.1"/>
</dbReference>
<dbReference type="Proteomes" id="UP000252023">
    <property type="component" value="Chromosome"/>
</dbReference>
<dbReference type="InterPro" id="IPR007709">
    <property type="entry name" value="N-FG_amidohydro"/>
</dbReference>
<dbReference type="GO" id="GO:0016787">
    <property type="term" value="F:hydrolase activity"/>
    <property type="evidence" value="ECO:0007669"/>
    <property type="project" value="UniProtKB-KW"/>
</dbReference>
<dbReference type="Gene3D" id="3.40.630.40">
    <property type="entry name" value="Zn-dependent exopeptidases"/>
    <property type="match status" value="1"/>
</dbReference>
<proteinExistence type="predicted"/>
<dbReference type="AlphaFoldDB" id="A0A344PHW0"/>
<dbReference type="SUPFAM" id="SSF53187">
    <property type="entry name" value="Zn-dependent exopeptidases"/>
    <property type="match status" value="1"/>
</dbReference>
<dbReference type="OrthoDB" id="9802050at2"/>
<keyword evidence="1" id="KW-0378">Hydrolase</keyword>
<keyword evidence="2" id="KW-1185">Reference proteome</keyword>
<name>A0A344PHW0_9RHOB</name>
<accession>A0A344PHW0</accession>
<dbReference type="Pfam" id="PF05013">
    <property type="entry name" value="FGase"/>
    <property type="match status" value="1"/>
</dbReference>
<evidence type="ECO:0000313" key="1">
    <source>
        <dbReference type="EMBL" id="AXC48965.1"/>
    </source>
</evidence>
<evidence type="ECO:0000313" key="2">
    <source>
        <dbReference type="Proteomes" id="UP000252023"/>
    </source>
</evidence>
<dbReference type="KEGG" id="pars:DRW48_03935"/>
<reference evidence="2" key="1">
    <citation type="submission" date="2018-07" db="EMBL/GenBank/DDBJ databases">
        <title>Genome sequencing of Paracoccus sp. SC2-6.</title>
        <authorList>
            <person name="Heo J."/>
            <person name="Kim S.-J."/>
            <person name="Kwon S.-W."/>
        </authorList>
    </citation>
    <scope>NUCLEOTIDE SEQUENCE [LARGE SCALE GENOMIC DNA]</scope>
    <source>
        <strain evidence="2">SC2-6</strain>
    </source>
</reference>
<protein>
    <submittedName>
        <fullName evidence="1">N-formylglutamate amidohydrolase</fullName>
    </submittedName>
</protein>
<organism evidence="1 2">
    <name type="scientific">Paracoccus suum</name>
    <dbReference type="NCBI Taxonomy" id="2259340"/>
    <lineage>
        <taxon>Bacteria</taxon>
        <taxon>Pseudomonadati</taxon>
        <taxon>Pseudomonadota</taxon>
        <taxon>Alphaproteobacteria</taxon>
        <taxon>Rhodobacterales</taxon>
        <taxon>Paracoccaceae</taxon>
        <taxon>Paracoccus</taxon>
    </lineage>
</organism>